<reference evidence="1" key="1">
    <citation type="submission" date="2023-07" db="EMBL/GenBank/DDBJ databases">
        <title>Chromosome-level Genome Assembly of Striped Snakehead (Channa striata).</title>
        <authorList>
            <person name="Liu H."/>
        </authorList>
    </citation>
    <scope>NUCLEOTIDE SEQUENCE</scope>
    <source>
        <strain evidence="1">Gz</strain>
        <tissue evidence="1">Muscle</tissue>
    </source>
</reference>
<name>A0AA88S0X6_CHASR</name>
<gene>
    <name evidence="1" type="ORF">Q5P01_021777</name>
</gene>
<dbReference type="Proteomes" id="UP001187415">
    <property type="component" value="Unassembled WGS sequence"/>
</dbReference>
<keyword evidence="2" id="KW-1185">Reference proteome</keyword>
<sequence length="115" mass="13624">MLRQFCSTFLSTTNSRTTPFTVVPSTESAFLLYQRLRSCRRNKTRYGWQDRRCPLLITQRRGVGCGSGYICKSCLYRRRDFEQNPERQWVDPRRLCRRDIVLEFLLSSPQCLSTS</sequence>
<comment type="caution">
    <text evidence="1">The sequence shown here is derived from an EMBL/GenBank/DDBJ whole genome shotgun (WGS) entry which is preliminary data.</text>
</comment>
<accession>A0AA88S0X6</accession>
<organism evidence="1 2">
    <name type="scientific">Channa striata</name>
    <name type="common">Snakehead murrel</name>
    <name type="synonym">Ophicephalus striatus</name>
    <dbReference type="NCBI Taxonomy" id="64152"/>
    <lineage>
        <taxon>Eukaryota</taxon>
        <taxon>Metazoa</taxon>
        <taxon>Chordata</taxon>
        <taxon>Craniata</taxon>
        <taxon>Vertebrata</taxon>
        <taxon>Euteleostomi</taxon>
        <taxon>Actinopterygii</taxon>
        <taxon>Neopterygii</taxon>
        <taxon>Teleostei</taxon>
        <taxon>Neoteleostei</taxon>
        <taxon>Acanthomorphata</taxon>
        <taxon>Anabantaria</taxon>
        <taxon>Anabantiformes</taxon>
        <taxon>Channoidei</taxon>
        <taxon>Channidae</taxon>
        <taxon>Channa</taxon>
    </lineage>
</organism>
<evidence type="ECO:0000313" key="2">
    <source>
        <dbReference type="Proteomes" id="UP001187415"/>
    </source>
</evidence>
<dbReference type="AlphaFoldDB" id="A0AA88S0X6"/>
<protein>
    <submittedName>
        <fullName evidence="1">Uncharacterized protein</fullName>
    </submittedName>
</protein>
<evidence type="ECO:0000313" key="1">
    <source>
        <dbReference type="EMBL" id="KAK2824602.1"/>
    </source>
</evidence>
<proteinExistence type="predicted"/>
<dbReference type="EMBL" id="JAUPFM010000017">
    <property type="protein sequence ID" value="KAK2824602.1"/>
    <property type="molecule type" value="Genomic_DNA"/>
</dbReference>